<accession>A0A6M3L4D9</accession>
<dbReference type="EMBL" id="MT143787">
    <property type="protein sequence ID" value="QJB02486.1"/>
    <property type="molecule type" value="Genomic_DNA"/>
</dbReference>
<dbReference type="Gene3D" id="3.90.550.10">
    <property type="entry name" value="Spore Coat Polysaccharide Biosynthesis Protein SpsA, Chain A"/>
    <property type="match status" value="1"/>
</dbReference>
<organism evidence="1">
    <name type="scientific">viral metagenome</name>
    <dbReference type="NCBI Taxonomy" id="1070528"/>
    <lineage>
        <taxon>unclassified sequences</taxon>
        <taxon>metagenomes</taxon>
        <taxon>organismal metagenomes</taxon>
    </lineage>
</organism>
<proteinExistence type="predicted"/>
<protein>
    <recommendedName>
        <fullName evidence="4">Glycosyltransferase</fullName>
    </recommendedName>
</protein>
<gene>
    <name evidence="2" type="ORF">MM171A01476_0006</name>
    <name evidence="3" type="ORF">MM171B01244_0006</name>
    <name evidence="1" type="ORF">MM415B02825_0006</name>
</gene>
<evidence type="ECO:0000313" key="3">
    <source>
        <dbReference type="EMBL" id="QJB02486.1"/>
    </source>
</evidence>
<sequence>MSLSVVTTSNNNDYDGCILHRNQVFIDTLAELADRHRLKAELVIVEWNPPLDKPGLAAALSWPKSKLKTRIITVPERLHKMIGNSDKIPFFQMWAKNVGIRRAKGDFVLCTNADLIFSNEIVAWLAASNFEHGAYYRATRHDTNEKVIPDGLVDYRLDFCHRHVTRINESKLGQLHSNACGDFMLMAQEHWYACRGYPELPLWSIFVDGLLLYAAHAIGLEEKRLEYPIYHIAHDLAWTNSQELGELYPRLGYQTEYAPWRDKMITERRVINPNTEYWGFALEALDEIAI</sequence>
<dbReference type="InterPro" id="IPR029044">
    <property type="entry name" value="Nucleotide-diphossugar_trans"/>
</dbReference>
<dbReference type="CDD" id="cd00761">
    <property type="entry name" value="Glyco_tranf_GTA_type"/>
    <property type="match status" value="1"/>
</dbReference>
<dbReference type="SUPFAM" id="SSF53448">
    <property type="entry name" value="Nucleotide-diphospho-sugar transferases"/>
    <property type="match status" value="1"/>
</dbReference>
<dbReference type="EMBL" id="MT143612">
    <property type="protein sequence ID" value="QJA98839.1"/>
    <property type="molecule type" value="Genomic_DNA"/>
</dbReference>
<evidence type="ECO:0000313" key="2">
    <source>
        <dbReference type="EMBL" id="QJA98839.1"/>
    </source>
</evidence>
<evidence type="ECO:0000313" key="1">
    <source>
        <dbReference type="EMBL" id="QJA88118.1"/>
    </source>
</evidence>
<dbReference type="EMBL" id="MT142755">
    <property type="protein sequence ID" value="QJA88118.1"/>
    <property type="molecule type" value="Genomic_DNA"/>
</dbReference>
<name>A0A6M3L4D9_9ZZZZ</name>
<dbReference type="AlphaFoldDB" id="A0A6M3L4D9"/>
<evidence type="ECO:0008006" key="4">
    <source>
        <dbReference type="Google" id="ProtNLM"/>
    </source>
</evidence>
<reference evidence="1" key="1">
    <citation type="submission" date="2020-03" db="EMBL/GenBank/DDBJ databases">
        <title>The deep terrestrial virosphere.</title>
        <authorList>
            <person name="Holmfeldt K."/>
            <person name="Nilsson E."/>
            <person name="Simone D."/>
            <person name="Lopez-Fernandez M."/>
            <person name="Wu X."/>
            <person name="de Brujin I."/>
            <person name="Lundin D."/>
            <person name="Andersson A."/>
            <person name="Bertilsson S."/>
            <person name="Dopson M."/>
        </authorList>
    </citation>
    <scope>NUCLEOTIDE SEQUENCE</scope>
    <source>
        <strain evidence="2">MM171A01476</strain>
        <strain evidence="3">MM171B01244</strain>
        <strain evidence="1">MM415B02825</strain>
    </source>
</reference>